<evidence type="ECO:0000256" key="4">
    <source>
        <dbReference type="ARBA" id="ARBA00008654"/>
    </source>
</evidence>
<evidence type="ECO:0000256" key="9">
    <source>
        <dbReference type="ARBA" id="ARBA00023002"/>
    </source>
</evidence>
<comment type="cofactor">
    <cofactor evidence="1">
        <name>Fe(2+)</name>
        <dbReference type="ChEBI" id="CHEBI:29033"/>
    </cofactor>
</comment>
<name>A0A2S5B9A0_9BASI</name>
<evidence type="ECO:0000256" key="7">
    <source>
        <dbReference type="ARBA" id="ARBA00022873"/>
    </source>
</evidence>
<feature type="domain" description="Gamma-butyrobetaine hydroxylase-like N-terminal" evidence="17">
    <location>
        <begin position="20"/>
        <end position="97"/>
    </location>
</feature>
<keyword evidence="7" id="KW-0124">Carnitine biosynthesis</keyword>
<evidence type="ECO:0000256" key="1">
    <source>
        <dbReference type="ARBA" id="ARBA00001954"/>
    </source>
</evidence>
<comment type="catalytic activity">
    <reaction evidence="15">
        <text>N(6),N(6),N(6)-trimethyl-L-lysine + 2-oxoglutarate + O2 = (3S)-3-hydroxy-N(6),N(6),N(6)-trimethyl-L-lysine + succinate + CO2</text>
        <dbReference type="Rhea" id="RHEA:14181"/>
        <dbReference type="ChEBI" id="CHEBI:15379"/>
        <dbReference type="ChEBI" id="CHEBI:16526"/>
        <dbReference type="ChEBI" id="CHEBI:16810"/>
        <dbReference type="ChEBI" id="CHEBI:30031"/>
        <dbReference type="ChEBI" id="CHEBI:58100"/>
        <dbReference type="ChEBI" id="CHEBI:141499"/>
        <dbReference type="EC" id="1.14.11.8"/>
    </reaction>
</comment>
<dbReference type="UniPathway" id="UPA00118"/>
<evidence type="ECO:0000259" key="16">
    <source>
        <dbReference type="Pfam" id="PF02668"/>
    </source>
</evidence>
<dbReference type="SUPFAM" id="SSF51197">
    <property type="entry name" value="Clavaminate synthase-like"/>
    <property type="match status" value="1"/>
</dbReference>
<reference evidence="18 19" key="1">
    <citation type="journal article" date="2018" name="Front. Microbiol.">
        <title>Prospects for Fungal Bioremediation of Acidic Radioactive Waste Sites: Characterization and Genome Sequence of Rhodotorula taiwanensis MD1149.</title>
        <authorList>
            <person name="Tkavc R."/>
            <person name="Matrosova V.Y."/>
            <person name="Grichenko O.E."/>
            <person name="Gostincar C."/>
            <person name="Volpe R.P."/>
            <person name="Klimenkova P."/>
            <person name="Gaidamakova E.K."/>
            <person name="Zhou C.E."/>
            <person name="Stewart B.J."/>
            <person name="Lyman M.G."/>
            <person name="Malfatti S.A."/>
            <person name="Rubinfeld B."/>
            <person name="Courtot M."/>
            <person name="Singh J."/>
            <person name="Dalgard C.L."/>
            <person name="Hamilton T."/>
            <person name="Frey K.G."/>
            <person name="Gunde-Cimerman N."/>
            <person name="Dugan L."/>
            <person name="Daly M.J."/>
        </authorList>
    </citation>
    <scope>NUCLEOTIDE SEQUENCE [LARGE SCALE GENOMIC DNA]</scope>
    <source>
        <strain evidence="18 19">MD1149</strain>
    </source>
</reference>
<keyword evidence="8" id="KW-0223">Dioxygenase</keyword>
<dbReference type="EMBL" id="PJQD01000038">
    <property type="protein sequence ID" value="POY73352.1"/>
    <property type="molecule type" value="Genomic_DNA"/>
</dbReference>
<dbReference type="Gene3D" id="3.30.2020.30">
    <property type="match status" value="1"/>
</dbReference>
<dbReference type="PANTHER" id="PTHR10696:SF51">
    <property type="entry name" value="TRIMETHYLLYSINE DIOXYGENASE, MITOCHONDRIAL"/>
    <property type="match status" value="1"/>
</dbReference>
<evidence type="ECO:0000256" key="2">
    <source>
        <dbReference type="ARBA" id="ARBA00001961"/>
    </source>
</evidence>
<dbReference type="Pfam" id="PF02668">
    <property type="entry name" value="TauD"/>
    <property type="match status" value="1"/>
</dbReference>
<comment type="similarity">
    <text evidence="4">Belongs to the gamma-BBH/TMLD family.</text>
</comment>
<dbReference type="FunFam" id="3.60.130.10:FF:000001">
    <property type="entry name" value="Trimethyllysine dioxygenase, mitochondrial"/>
    <property type="match status" value="1"/>
</dbReference>
<dbReference type="Pfam" id="PF06155">
    <property type="entry name" value="GBBH-like_N"/>
    <property type="match status" value="1"/>
</dbReference>
<dbReference type="PANTHER" id="PTHR10696">
    <property type="entry name" value="GAMMA-BUTYROBETAINE HYDROXYLASE-RELATED"/>
    <property type="match status" value="1"/>
</dbReference>
<keyword evidence="6" id="KW-0479">Metal-binding</keyword>
<evidence type="ECO:0000256" key="13">
    <source>
        <dbReference type="ARBA" id="ARBA00032283"/>
    </source>
</evidence>
<keyword evidence="10" id="KW-0408">Iron</keyword>
<evidence type="ECO:0000313" key="19">
    <source>
        <dbReference type="Proteomes" id="UP000237144"/>
    </source>
</evidence>
<dbReference type="InterPro" id="IPR042098">
    <property type="entry name" value="TauD-like_sf"/>
</dbReference>
<keyword evidence="19" id="KW-1185">Reference proteome</keyword>
<comment type="function">
    <text evidence="14">Converts trimethyllysine (TML) into hydroxytrimethyllysine (HTML).</text>
</comment>
<protein>
    <recommendedName>
        <fullName evidence="5">trimethyllysine dioxygenase</fullName>
        <ecNumber evidence="5">1.14.11.8</ecNumber>
    </recommendedName>
    <alternativeName>
        <fullName evidence="12">Epsilon-trimethyllysine 2-oxoglutarate dioxygenase</fullName>
    </alternativeName>
    <alternativeName>
        <fullName evidence="11">TML hydroxylase</fullName>
    </alternativeName>
    <alternativeName>
        <fullName evidence="13">TML-alpha-ketoglutarate dioxygenase</fullName>
    </alternativeName>
</protein>
<dbReference type="STRING" id="741276.A0A2S5B9A0"/>
<evidence type="ECO:0000256" key="15">
    <source>
        <dbReference type="ARBA" id="ARBA00049334"/>
    </source>
</evidence>
<dbReference type="InterPro" id="IPR012776">
    <property type="entry name" value="Trimethyllysine_dOase"/>
</dbReference>
<feature type="domain" description="TauD/TfdA-like" evidence="16">
    <location>
        <begin position="155"/>
        <end position="403"/>
    </location>
</feature>
<dbReference type="EC" id="1.14.11.8" evidence="5"/>
<evidence type="ECO:0000256" key="8">
    <source>
        <dbReference type="ARBA" id="ARBA00022964"/>
    </source>
</evidence>
<dbReference type="Proteomes" id="UP000237144">
    <property type="component" value="Unassembled WGS sequence"/>
</dbReference>
<evidence type="ECO:0000256" key="11">
    <source>
        <dbReference type="ARBA" id="ARBA00030363"/>
    </source>
</evidence>
<dbReference type="InterPro" id="IPR003819">
    <property type="entry name" value="TauD/TfdA-like"/>
</dbReference>
<evidence type="ECO:0000256" key="3">
    <source>
        <dbReference type="ARBA" id="ARBA00005022"/>
    </source>
</evidence>
<comment type="cofactor">
    <cofactor evidence="2">
        <name>L-ascorbate</name>
        <dbReference type="ChEBI" id="CHEBI:38290"/>
    </cofactor>
</comment>
<dbReference type="InterPro" id="IPR050411">
    <property type="entry name" value="AlphaKG_dependent_hydroxylases"/>
</dbReference>
<evidence type="ECO:0000256" key="10">
    <source>
        <dbReference type="ARBA" id="ARBA00023004"/>
    </source>
</evidence>
<dbReference type="InterPro" id="IPR038492">
    <property type="entry name" value="GBBH-like_N_sf"/>
</dbReference>
<dbReference type="OrthoDB" id="408743at2759"/>
<dbReference type="GO" id="GO:0005506">
    <property type="term" value="F:iron ion binding"/>
    <property type="evidence" value="ECO:0007669"/>
    <property type="project" value="InterPro"/>
</dbReference>
<dbReference type="GO" id="GO:0005739">
    <property type="term" value="C:mitochondrion"/>
    <property type="evidence" value="ECO:0007669"/>
    <property type="project" value="TreeGrafter"/>
</dbReference>
<gene>
    <name evidence="18" type="ORF">BMF94_3687</name>
</gene>
<proteinExistence type="inferred from homology"/>
<sequence>MLRPLGRSATTTPRVVEHGPRRVTVELPGGDRTSFSYVWLRDHCREERSYHPQTRQRLVDTTKIPADYRATQVEARGDGPASDFESAYESFFPWAFLIEHAYNPTLVRRDQLPASNDELSTSSFLVSPELFFDNAKGAECSKMYWTKEIANDPPTVAYDQVMTSEEGVWEWLKRIDTYGFSLVSAIPGTPEATEALTRRIAFIRETHYGGFWDFTANLEHGDLAYSDVRLEAHTDTTYFTDPCGLQLFHLLSPSTTHTGGHNLLVDGFRAAKVLEESHPDHHELLSTLPIPAHASGSGSASLPSGVHMRPVRNLPVLNHDENGELVMVRWNGDDRGVVGGAAYEGEKMDRWYDALRVWEDILRSDEAQLWTKMEVGTAVIFDNLRVLHGRSAYSGSRRLCGAYVNGDDYRSRLRGLRRQFGGGDPKLSALRRLVNERYSLQAALDSAPQRTGAWADYL</sequence>
<accession>A0A2S5B9A0</accession>
<evidence type="ECO:0000259" key="17">
    <source>
        <dbReference type="Pfam" id="PF06155"/>
    </source>
</evidence>
<dbReference type="GO" id="GO:0045329">
    <property type="term" value="P:carnitine biosynthetic process"/>
    <property type="evidence" value="ECO:0007669"/>
    <property type="project" value="UniProtKB-UniPathway"/>
</dbReference>
<evidence type="ECO:0000256" key="6">
    <source>
        <dbReference type="ARBA" id="ARBA00022723"/>
    </source>
</evidence>
<comment type="caution">
    <text evidence="18">The sequence shown here is derived from an EMBL/GenBank/DDBJ whole genome shotgun (WGS) entry which is preliminary data.</text>
</comment>
<keyword evidence="9" id="KW-0560">Oxidoreductase</keyword>
<dbReference type="NCBIfam" id="TIGR02410">
    <property type="entry name" value="carnitine_TMLD"/>
    <property type="match status" value="1"/>
</dbReference>
<evidence type="ECO:0000256" key="12">
    <source>
        <dbReference type="ARBA" id="ARBA00031778"/>
    </source>
</evidence>
<evidence type="ECO:0000256" key="14">
    <source>
        <dbReference type="ARBA" id="ARBA00046008"/>
    </source>
</evidence>
<comment type="pathway">
    <text evidence="3">Amine and polyamine biosynthesis; carnitine biosynthesis.</text>
</comment>
<dbReference type="AlphaFoldDB" id="A0A2S5B9A0"/>
<evidence type="ECO:0000256" key="5">
    <source>
        <dbReference type="ARBA" id="ARBA00012267"/>
    </source>
</evidence>
<dbReference type="GO" id="GO:0050353">
    <property type="term" value="F:trimethyllysine dioxygenase activity"/>
    <property type="evidence" value="ECO:0007669"/>
    <property type="project" value="UniProtKB-EC"/>
</dbReference>
<dbReference type="Gene3D" id="3.60.130.10">
    <property type="entry name" value="Clavaminate synthase-like"/>
    <property type="match status" value="1"/>
</dbReference>
<organism evidence="18 19">
    <name type="scientific">Rhodotorula taiwanensis</name>
    <dbReference type="NCBI Taxonomy" id="741276"/>
    <lineage>
        <taxon>Eukaryota</taxon>
        <taxon>Fungi</taxon>
        <taxon>Dikarya</taxon>
        <taxon>Basidiomycota</taxon>
        <taxon>Pucciniomycotina</taxon>
        <taxon>Microbotryomycetes</taxon>
        <taxon>Sporidiobolales</taxon>
        <taxon>Sporidiobolaceae</taxon>
        <taxon>Rhodotorula</taxon>
    </lineage>
</organism>
<dbReference type="InterPro" id="IPR010376">
    <property type="entry name" value="GBBH-like_N"/>
</dbReference>
<evidence type="ECO:0000313" key="18">
    <source>
        <dbReference type="EMBL" id="POY73352.1"/>
    </source>
</evidence>
<dbReference type="CDD" id="cd00250">
    <property type="entry name" value="CAS_like"/>
    <property type="match status" value="1"/>
</dbReference>